<dbReference type="SUPFAM" id="SSF54001">
    <property type="entry name" value="Cysteine proteinases"/>
    <property type="match status" value="1"/>
</dbReference>
<dbReference type="PANTHER" id="PTHR46333:SF2">
    <property type="entry name" value="CYTOKINESIS PROTEIN 3"/>
    <property type="match status" value="1"/>
</dbReference>
<feature type="signal peptide" evidence="1">
    <location>
        <begin position="1"/>
        <end position="23"/>
    </location>
</feature>
<dbReference type="InterPro" id="IPR002931">
    <property type="entry name" value="Transglutaminase-like"/>
</dbReference>
<keyword evidence="1" id="KW-0732">Signal</keyword>
<accession>A0ABR9QF28</accession>
<name>A0ABR9QF28_9BACI</name>
<dbReference type="InterPro" id="IPR052557">
    <property type="entry name" value="CAP/Cytokinesis_protein"/>
</dbReference>
<dbReference type="PROSITE" id="PS51257">
    <property type="entry name" value="PROKAR_LIPOPROTEIN"/>
    <property type="match status" value="1"/>
</dbReference>
<protein>
    <recommendedName>
        <fullName evidence="2">Transglutaminase-like domain-containing protein</fullName>
    </recommendedName>
</protein>
<dbReference type="RefSeq" id="WP_193534583.1">
    <property type="nucleotide sequence ID" value="NZ_JADCLJ010000007.1"/>
</dbReference>
<dbReference type="SMART" id="SM00460">
    <property type="entry name" value="TGc"/>
    <property type="match status" value="1"/>
</dbReference>
<sequence>MKKLIIVIATLSFLLVGNSGVMATSSCEGVGPDTNIWWGKLKLRDGQIGKVTVKQAINLWTRENNKLVFSRILQPGEEYSVYRYDEKFGGQYGLGANLWVTKNPVNITYTTPSKKKIERLACKQQAQNGRTGANHPSVITKEKGLYAVLLDTIQNVKDKVTIQSLAIKTNDRAILDEQFSKNFIELSKTLEQINAENPEIFYYRGTHYKSNGELTFTYSHTPSDVQKMRQELDTKIKAIIESIDTNLSNYEKVKKVHDYIVLTSEYDYQNLLSNTLPSESYSIYGVLVKNVAVCDGYSKTMNLLLSKLGIEAKYISGMGDGIPHSWNLVKLDGQWYHVDATWNDPVPDRKGMVRYDYFLVSDEVMEETHVWKKASFPTAAKNYTHK</sequence>
<keyword evidence="4" id="KW-1185">Reference proteome</keyword>
<evidence type="ECO:0000313" key="3">
    <source>
        <dbReference type="EMBL" id="MBE4907106.1"/>
    </source>
</evidence>
<gene>
    <name evidence="3" type="ORF">IMZ08_03415</name>
</gene>
<dbReference type="Proteomes" id="UP001516662">
    <property type="component" value="Unassembled WGS sequence"/>
</dbReference>
<reference evidence="3 4" key="1">
    <citation type="submission" date="2020-10" db="EMBL/GenBank/DDBJ databases">
        <title>Bacillus sp. HD4P25, an endophyte from a halophyte.</title>
        <authorList>
            <person name="Sun J.-Q."/>
        </authorList>
    </citation>
    <scope>NUCLEOTIDE SEQUENCE [LARGE SCALE GENOMIC DNA]</scope>
    <source>
        <strain evidence="3 4">YIM 93174</strain>
    </source>
</reference>
<organism evidence="3 4">
    <name type="scientific">Litchfieldia luteola</name>
    <dbReference type="NCBI Taxonomy" id="682179"/>
    <lineage>
        <taxon>Bacteria</taxon>
        <taxon>Bacillati</taxon>
        <taxon>Bacillota</taxon>
        <taxon>Bacilli</taxon>
        <taxon>Bacillales</taxon>
        <taxon>Bacillaceae</taxon>
        <taxon>Litchfieldia</taxon>
    </lineage>
</organism>
<feature type="domain" description="Transglutaminase-like" evidence="2">
    <location>
        <begin position="286"/>
        <end position="342"/>
    </location>
</feature>
<evidence type="ECO:0000313" key="4">
    <source>
        <dbReference type="Proteomes" id="UP001516662"/>
    </source>
</evidence>
<dbReference type="InterPro" id="IPR038765">
    <property type="entry name" value="Papain-like_cys_pep_sf"/>
</dbReference>
<dbReference type="EMBL" id="JADCLJ010000007">
    <property type="protein sequence ID" value="MBE4907106.1"/>
    <property type="molecule type" value="Genomic_DNA"/>
</dbReference>
<proteinExistence type="predicted"/>
<comment type="caution">
    <text evidence="3">The sequence shown here is derived from an EMBL/GenBank/DDBJ whole genome shotgun (WGS) entry which is preliminary data.</text>
</comment>
<dbReference type="PANTHER" id="PTHR46333">
    <property type="entry name" value="CYTOKINESIS PROTEIN 3"/>
    <property type="match status" value="1"/>
</dbReference>
<evidence type="ECO:0000259" key="2">
    <source>
        <dbReference type="SMART" id="SM00460"/>
    </source>
</evidence>
<dbReference type="Pfam" id="PF01841">
    <property type="entry name" value="Transglut_core"/>
    <property type="match status" value="1"/>
</dbReference>
<evidence type="ECO:0000256" key="1">
    <source>
        <dbReference type="SAM" id="SignalP"/>
    </source>
</evidence>
<feature type="chain" id="PRO_5046149018" description="Transglutaminase-like domain-containing protein" evidence="1">
    <location>
        <begin position="24"/>
        <end position="386"/>
    </location>
</feature>
<dbReference type="Gene3D" id="3.10.620.30">
    <property type="match status" value="1"/>
</dbReference>